<dbReference type="AlphaFoldDB" id="A0A494Y811"/>
<dbReference type="SUPFAM" id="SSF69572">
    <property type="entry name" value="Activating enzymes of the ubiquitin-like proteins"/>
    <property type="match status" value="1"/>
</dbReference>
<dbReference type="GO" id="GO:0061503">
    <property type="term" value="F:tRNA threonylcarbamoyladenosine dehydratase"/>
    <property type="evidence" value="ECO:0007669"/>
    <property type="project" value="TreeGrafter"/>
</dbReference>
<dbReference type="Pfam" id="PF00899">
    <property type="entry name" value="ThiF"/>
    <property type="match status" value="1"/>
</dbReference>
<evidence type="ECO:0000313" key="4">
    <source>
        <dbReference type="Proteomes" id="UP000270342"/>
    </source>
</evidence>
<dbReference type="RefSeq" id="WP_121085608.1">
    <property type="nucleotide sequence ID" value="NZ_RBZU01000003.1"/>
</dbReference>
<dbReference type="PANTHER" id="PTHR43267">
    <property type="entry name" value="TRNA THREONYLCARBAMOYLADENOSINE DEHYDRATASE"/>
    <property type="match status" value="1"/>
</dbReference>
<dbReference type="GO" id="GO:0008641">
    <property type="term" value="F:ubiquitin-like modifier activating enzyme activity"/>
    <property type="evidence" value="ECO:0007669"/>
    <property type="project" value="InterPro"/>
</dbReference>
<evidence type="ECO:0000259" key="2">
    <source>
        <dbReference type="Pfam" id="PF00899"/>
    </source>
</evidence>
<feature type="domain" description="THIF-type NAD/FAD binding fold" evidence="2">
    <location>
        <begin position="39"/>
        <end position="181"/>
    </location>
</feature>
<dbReference type="EMBL" id="RBZU01000003">
    <property type="protein sequence ID" value="RKP56771.1"/>
    <property type="molecule type" value="Genomic_DNA"/>
</dbReference>
<evidence type="ECO:0000313" key="3">
    <source>
        <dbReference type="EMBL" id="RKP56771.1"/>
    </source>
</evidence>
<protein>
    <submittedName>
        <fullName evidence="3">tRNA threonylcarbamoyladenosine dehydratase</fullName>
    </submittedName>
</protein>
<proteinExistence type="predicted"/>
<comment type="caution">
    <text evidence="3">The sequence shown here is derived from an EMBL/GenBank/DDBJ whole genome shotgun (WGS) entry which is preliminary data.</text>
</comment>
<dbReference type="InterPro" id="IPR045886">
    <property type="entry name" value="ThiF/MoeB/HesA"/>
</dbReference>
<feature type="region of interest" description="Disordered" evidence="1">
    <location>
        <begin position="1"/>
        <end position="27"/>
    </location>
</feature>
<dbReference type="OrthoDB" id="9804150at2"/>
<dbReference type="InterPro" id="IPR000594">
    <property type="entry name" value="ThiF_NAD_FAD-bd"/>
</dbReference>
<organism evidence="3 4">
    <name type="scientific">Pararobbsia silviterrae</name>
    <dbReference type="NCBI Taxonomy" id="1792498"/>
    <lineage>
        <taxon>Bacteria</taxon>
        <taxon>Pseudomonadati</taxon>
        <taxon>Pseudomonadota</taxon>
        <taxon>Betaproteobacteria</taxon>
        <taxon>Burkholderiales</taxon>
        <taxon>Burkholderiaceae</taxon>
        <taxon>Pararobbsia</taxon>
    </lineage>
</organism>
<keyword evidence="4" id="KW-1185">Reference proteome</keyword>
<dbReference type="GO" id="GO:0061504">
    <property type="term" value="P:cyclic threonylcarbamoyladenosine biosynthetic process"/>
    <property type="evidence" value="ECO:0007669"/>
    <property type="project" value="TreeGrafter"/>
</dbReference>
<dbReference type="InterPro" id="IPR035985">
    <property type="entry name" value="Ubiquitin-activating_enz"/>
</dbReference>
<dbReference type="Gene3D" id="3.40.50.720">
    <property type="entry name" value="NAD(P)-binding Rossmann-like Domain"/>
    <property type="match status" value="1"/>
</dbReference>
<reference evidence="3 4" key="1">
    <citation type="submission" date="2018-10" db="EMBL/GenBank/DDBJ databases">
        <title>Robbsia sp. DHC34, isolated from soil.</title>
        <authorList>
            <person name="Gao Z.-H."/>
            <person name="Qiu L.-H."/>
        </authorList>
    </citation>
    <scope>NUCLEOTIDE SEQUENCE [LARGE SCALE GENOMIC DNA]</scope>
    <source>
        <strain evidence="3 4">DHC34</strain>
    </source>
</reference>
<sequence>MSDFSSSPHGTPEAAAKSGAASPGFETPDRARRFGGIARLYGPAALDRFEHAHVAVIGIGGVGSWVAEALARSAIGRLTLIDLDNVAESNTNRQIHALDGNYGKAKVTAMAERIRLIDPACRVTEIEDFIEPDNMDRLLGGGFDFVVDAIDSVRTKVALIAWCVAHRQPLITVGGAGGQLDPTRLRIDDLAQTIQDPLLSKVRAQLRKAHGFPRGPKARFKVPAVYSDEPLIYPAVATSAGNEEREQDGSAHALAIPEAAGIAAQGGSSGGSNMGSSGAASAFAGSATGSDLVADDALGYADTPVSEAPARGPVGLNCAGFGSSVCVTAPFGFAAASHVLRALAQTSR</sequence>
<dbReference type="PANTHER" id="PTHR43267:SF1">
    <property type="entry name" value="TRNA THREONYLCARBAMOYLADENOSINE DEHYDRATASE"/>
    <property type="match status" value="1"/>
</dbReference>
<evidence type="ECO:0000256" key="1">
    <source>
        <dbReference type="SAM" id="MobiDB-lite"/>
    </source>
</evidence>
<gene>
    <name evidence="3" type="ORF">D7S86_09160</name>
</gene>
<dbReference type="CDD" id="cd00755">
    <property type="entry name" value="YgdL_like"/>
    <property type="match status" value="1"/>
</dbReference>
<name>A0A494Y811_9BURK</name>
<accession>A0A494Y811</accession>
<dbReference type="Proteomes" id="UP000270342">
    <property type="component" value="Unassembled WGS sequence"/>
</dbReference>